<name>A0A072U271_MEDTR</name>
<reference evidence="2 4" key="1">
    <citation type="journal article" date="2011" name="Nature">
        <title>The Medicago genome provides insight into the evolution of rhizobial symbioses.</title>
        <authorList>
            <person name="Young N.D."/>
            <person name="Debelle F."/>
            <person name="Oldroyd G.E."/>
            <person name="Geurts R."/>
            <person name="Cannon S.B."/>
            <person name="Udvardi M.K."/>
            <person name="Benedito V.A."/>
            <person name="Mayer K.F."/>
            <person name="Gouzy J."/>
            <person name="Schoof H."/>
            <person name="Van de Peer Y."/>
            <person name="Proost S."/>
            <person name="Cook D.R."/>
            <person name="Meyers B.C."/>
            <person name="Spannagl M."/>
            <person name="Cheung F."/>
            <person name="De Mita S."/>
            <person name="Krishnakumar V."/>
            <person name="Gundlach H."/>
            <person name="Zhou S."/>
            <person name="Mudge J."/>
            <person name="Bharti A.K."/>
            <person name="Murray J.D."/>
            <person name="Naoumkina M.A."/>
            <person name="Rosen B."/>
            <person name="Silverstein K.A."/>
            <person name="Tang H."/>
            <person name="Rombauts S."/>
            <person name="Zhao P.X."/>
            <person name="Zhou P."/>
            <person name="Barbe V."/>
            <person name="Bardou P."/>
            <person name="Bechner M."/>
            <person name="Bellec A."/>
            <person name="Berger A."/>
            <person name="Berges H."/>
            <person name="Bidwell S."/>
            <person name="Bisseling T."/>
            <person name="Choisne N."/>
            <person name="Couloux A."/>
            <person name="Denny R."/>
            <person name="Deshpande S."/>
            <person name="Dai X."/>
            <person name="Doyle J.J."/>
            <person name="Dudez A.M."/>
            <person name="Farmer A.D."/>
            <person name="Fouteau S."/>
            <person name="Franken C."/>
            <person name="Gibelin C."/>
            <person name="Gish J."/>
            <person name="Goldstein S."/>
            <person name="Gonzalez A.J."/>
            <person name="Green P.J."/>
            <person name="Hallab A."/>
            <person name="Hartog M."/>
            <person name="Hua A."/>
            <person name="Humphray S.J."/>
            <person name="Jeong D.H."/>
            <person name="Jing Y."/>
            <person name="Jocker A."/>
            <person name="Kenton S.M."/>
            <person name="Kim D.J."/>
            <person name="Klee K."/>
            <person name="Lai H."/>
            <person name="Lang C."/>
            <person name="Lin S."/>
            <person name="Macmil S.L."/>
            <person name="Magdelenat G."/>
            <person name="Matthews L."/>
            <person name="McCorrison J."/>
            <person name="Monaghan E.L."/>
            <person name="Mun J.H."/>
            <person name="Najar F.Z."/>
            <person name="Nicholson C."/>
            <person name="Noirot C."/>
            <person name="O'Bleness M."/>
            <person name="Paule C.R."/>
            <person name="Poulain J."/>
            <person name="Prion F."/>
            <person name="Qin B."/>
            <person name="Qu C."/>
            <person name="Retzel E.F."/>
            <person name="Riddle C."/>
            <person name="Sallet E."/>
            <person name="Samain S."/>
            <person name="Samson N."/>
            <person name="Sanders I."/>
            <person name="Saurat O."/>
            <person name="Scarpelli C."/>
            <person name="Schiex T."/>
            <person name="Segurens B."/>
            <person name="Severin A.J."/>
            <person name="Sherrier D.J."/>
            <person name="Shi R."/>
            <person name="Sims S."/>
            <person name="Singer S.R."/>
            <person name="Sinharoy S."/>
            <person name="Sterck L."/>
            <person name="Viollet A."/>
            <person name="Wang B.B."/>
            <person name="Wang K."/>
            <person name="Wang M."/>
            <person name="Wang X."/>
            <person name="Warfsmann J."/>
            <person name="Weissenbach J."/>
            <person name="White D.D."/>
            <person name="White J.D."/>
            <person name="Wiley G.B."/>
            <person name="Wincker P."/>
            <person name="Xing Y."/>
            <person name="Yang L."/>
            <person name="Yao Z."/>
            <person name="Ying F."/>
            <person name="Zhai J."/>
            <person name="Zhou L."/>
            <person name="Zuber A."/>
            <person name="Denarie J."/>
            <person name="Dixon R.A."/>
            <person name="May G.D."/>
            <person name="Schwartz D.C."/>
            <person name="Rogers J."/>
            <person name="Quetier F."/>
            <person name="Town C.D."/>
            <person name="Roe B.A."/>
        </authorList>
    </citation>
    <scope>NUCLEOTIDE SEQUENCE [LARGE SCALE GENOMIC DNA]</scope>
    <source>
        <strain evidence="2">A17</strain>
        <strain evidence="3 4">cv. Jemalong A17</strain>
    </source>
</reference>
<protein>
    <recommendedName>
        <fullName evidence="1">At1g61320/AtMIF1 LRR domain-containing protein</fullName>
    </recommendedName>
</protein>
<dbReference type="InterPro" id="IPR055357">
    <property type="entry name" value="LRR_At1g61320_AtMIF1"/>
</dbReference>
<proteinExistence type="predicted"/>
<dbReference type="AlphaFoldDB" id="A0A072U271"/>
<evidence type="ECO:0000259" key="1">
    <source>
        <dbReference type="Pfam" id="PF23622"/>
    </source>
</evidence>
<dbReference type="EMBL" id="CM001223">
    <property type="protein sequence ID" value="KEH23797.1"/>
    <property type="molecule type" value="Genomic_DNA"/>
</dbReference>
<dbReference type="EnsemblPlants" id="KEH23797">
    <property type="protein sequence ID" value="KEH23797"/>
    <property type="gene ID" value="MTR_7g095310"/>
</dbReference>
<dbReference type="Proteomes" id="UP000002051">
    <property type="component" value="Unassembled WGS sequence"/>
</dbReference>
<dbReference type="Pfam" id="PF23622">
    <property type="entry name" value="LRR_At1g61320_AtMIF1"/>
    <property type="match status" value="1"/>
</dbReference>
<evidence type="ECO:0000313" key="4">
    <source>
        <dbReference type="Proteomes" id="UP000002051"/>
    </source>
</evidence>
<evidence type="ECO:0000313" key="3">
    <source>
        <dbReference type="EnsemblPlants" id="KEH23797"/>
    </source>
</evidence>
<dbReference type="PANTHER" id="PTHR34145">
    <property type="entry name" value="OS02G0105600 PROTEIN"/>
    <property type="match status" value="1"/>
</dbReference>
<evidence type="ECO:0000313" key="2">
    <source>
        <dbReference type="EMBL" id="KEH23797.1"/>
    </source>
</evidence>
<reference evidence="3" key="3">
    <citation type="submission" date="2015-04" db="UniProtKB">
        <authorList>
            <consortium name="EnsemblPlants"/>
        </authorList>
    </citation>
    <scope>IDENTIFICATION</scope>
    <source>
        <strain evidence="3">cv. Jemalong A17</strain>
    </source>
</reference>
<dbReference type="HOGENOM" id="CLU_1216358_0_0_1"/>
<accession>A0A072U271</accession>
<dbReference type="InterPro" id="IPR053772">
    <property type="entry name" value="At1g61320/At1g61330-like"/>
</dbReference>
<organism evidence="2 4">
    <name type="scientific">Medicago truncatula</name>
    <name type="common">Barrel medic</name>
    <name type="synonym">Medicago tribuloides</name>
    <dbReference type="NCBI Taxonomy" id="3880"/>
    <lineage>
        <taxon>Eukaryota</taxon>
        <taxon>Viridiplantae</taxon>
        <taxon>Streptophyta</taxon>
        <taxon>Embryophyta</taxon>
        <taxon>Tracheophyta</taxon>
        <taxon>Spermatophyta</taxon>
        <taxon>Magnoliopsida</taxon>
        <taxon>eudicotyledons</taxon>
        <taxon>Gunneridae</taxon>
        <taxon>Pentapetalae</taxon>
        <taxon>rosids</taxon>
        <taxon>fabids</taxon>
        <taxon>Fabales</taxon>
        <taxon>Fabaceae</taxon>
        <taxon>Papilionoideae</taxon>
        <taxon>50 kb inversion clade</taxon>
        <taxon>NPAAA clade</taxon>
        <taxon>Hologalegina</taxon>
        <taxon>IRL clade</taxon>
        <taxon>Trifolieae</taxon>
        <taxon>Medicago</taxon>
    </lineage>
</organism>
<gene>
    <name evidence="2" type="ordered locus">MTR_7g095310</name>
</gene>
<keyword evidence="4" id="KW-1185">Reference proteome</keyword>
<feature type="domain" description="At1g61320/AtMIF1 LRR" evidence="1">
    <location>
        <begin position="32"/>
        <end position="159"/>
    </location>
</feature>
<sequence length="228" mass="25931">MISKGITKGAKRIELLFSSETNDPINFLYPYSLLYKFSFTLLSDTDSLTYLHLQSCYLLAPFDFSGFKNLRTLLVLQLLNVNQNLLQGLFSNCIHLVNFTLDQCDLNSDLKITSPTLFHLNIVNCGDQLGRVRNIDIIASNLSSIEYSFNSSYPLHIHMMNIQAQILSKFSYRSSQISTYRGGQFTNAFEFSGLKNVTTIVFDGIQRCLQDDVIPLLFSECLQLEPHL</sequence>
<reference evidence="2 4" key="2">
    <citation type="journal article" date="2014" name="BMC Genomics">
        <title>An improved genome release (version Mt4.0) for the model legume Medicago truncatula.</title>
        <authorList>
            <person name="Tang H."/>
            <person name="Krishnakumar V."/>
            <person name="Bidwell S."/>
            <person name="Rosen B."/>
            <person name="Chan A."/>
            <person name="Zhou S."/>
            <person name="Gentzbittel L."/>
            <person name="Childs K.L."/>
            <person name="Yandell M."/>
            <person name="Gundlach H."/>
            <person name="Mayer K.F."/>
            <person name="Schwartz D.C."/>
            <person name="Town C.D."/>
        </authorList>
    </citation>
    <scope>GENOME REANNOTATION</scope>
    <source>
        <strain evidence="2">A17</strain>
        <strain evidence="3 4">cv. Jemalong A17</strain>
    </source>
</reference>
<dbReference type="PANTHER" id="PTHR34145:SF28">
    <property type="entry name" value="F-BOX DOMAIN-CONTAINING PROTEIN"/>
    <property type="match status" value="1"/>
</dbReference>